<proteinExistence type="predicted"/>
<dbReference type="Pfam" id="PF07993">
    <property type="entry name" value="NAD_binding_4"/>
    <property type="match status" value="1"/>
</dbReference>
<keyword evidence="5" id="KW-1185">Reference proteome</keyword>
<accession>A0AAD7J1F5</accession>
<dbReference type="InterPro" id="IPR013120">
    <property type="entry name" value="FAR_NAD-bd"/>
</dbReference>
<organism evidence="4 5">
    <name type="scientific">Mycena maculata</name>
    <dbReference type="NCBI Taxonomy" id="230809"/>
    <lineage>
        <taxon>Eukaryota</taxon>
        <taxon>Fungi</taxon>
        <taxon>Dikarya</taxon>
        <taxon>Basidiomycota</taxon>
        <taxon>Agaricomycotina</taxon>
        <taxon>Agaricomycetes</taxon>
        <taxon>Agaricomycetidae</taxon>
        <taxon>Agaricales</taxon>
        <taxon>Marasmiineae</taxon>
        <taxon>Mycenaceae</taxon>
        <taxon>Mycena</taxon>
    </lineage>
</organism>
<keyword evidence="2" id="KW-0597">Phosphoprotein</keyword>
<gene>
    <name evidence="4" type="ORF">DFH07DRAFT_744619</name>
</gene>
<keyword evidence="1" id="KW-0596">Phosphopantetheine</keyword>
<dbReference type="InterPro" id="IPR051414">
    <property type="entry name" value="Adenylate-forming_Reductase"/>
</dbReference>
<dbReference type="Gene3D" id="3.40.50.720">
    <property type="entry name" value="NAD(P)-binding Rossmann-like Domain"/>
    <property type="match status" value="1"/>
</dbReference>
<dbReference type="InterPro" id="IPR036291">
    <property type="entry name" value="NAD(P)-bd_dom_sf"/>
</dbReference>
<name>A0AAD7J1F5_9AGAR</name>
<dbReference type="Proteomes" id="UP001215280">
    <property type="component" value="Unassembled WGS sequence"/>
</dbReference>
<evidence type="ECO:0000256" key="1">
    <source>
        <dbReference type="ARBA" id="ARBA00022450"/>
    </source>
</evidence>
<dbReference type="AlphaFoldDB" id="A0AAD7J1F5"/>
<evidence type="ECO:0000256" key="2">
    <source>
        <dbReference type="ARBA" id="ARBA00022553"/>
    </source>
</evidence>
<comment type="caution">
    <text evidence="4">The sequence shown here is derived from an EMBL/GenBank/DDBJ whole genome shotgun (WGS) entry which is preliminary data.</text>
</comment>
<evidence type="ECO:0000313" key="4">
    <source>
        <dbReference type="EMBL" id="KAJ7753093.1"/>
    </source>
</evidence>
<sequence length="403" mass="44287">MEQLIAKYTTSTSALAQTGAVTKEPAVILLTGSAGNLGSQILALLLKDDRVLKIYGFERSAGKSLAERHLNIFKQRGLDTLFLASPKLTLLEGQMDQRNLGLKPDLYEEIRTSVTLIIHGAWRLNFNMTLSSFEPYIMGTRCLIDLALSSPHRPRFLFTSSISTAQSWDATCRPCPEEILDDPSVAMRGYGQSKYVIEQILAKSDLNATSLRLGQICGAQPKGAWATSNWVPILVKTSITLGCLPLADGASIPNQKNHTVVDVAFTPLKTSERLPHVLNVVHPRPVSWNFVVNCIRDVLSKEKNGGKDLRLVGFHDWYKKLQVRVRFVPPGLKLLSFFGHLASSSVGSANAEFGGTSFSVDKIQALSPAVRGVRSITEEDVEAWVDYWHSSGFIAAESPQSHL</sequence>
<dbReference type="SUPFAM" id="SSF51735">
    <property type="entry name" value="NAD(P)-binding Rossmann-fold domains"/>
    <property type="match status" value="1"/>
</dbReference>
<feature type="domain" description="Thioester reductase (TE)" evidence="3">
    <location>
        <begin position="30"/>
        <end position="247"/>
    </location>
</feature>
<dbReference type="EMBL" id="JARJLG010000072">
    <property type="protein sequence ID" value="KAJ7753093.1"/>
    <property type="molecule type" value="Genomic_DNA"/>
</dbReference>
<evidence type="ECO:0000313" key="5">
    <source>
        <dbReference type="Proteomes" id="UP001215280"/>
    </source>
</evidence>
<dbReference type="PANTHER" id="PTHR43439:SF2">
    <property type="entry name" value="ENZYME, PUTATIVE (JCVI)-RELATED"/>
    <property type="match status" value="1"/>
</dbReference>
<reference evidence="4" key="1">
    <citation type="submission" date="2023-03" db="EMBL/GenBank/DDBJ databases">
        <title>Massive genome expansion in bonnet fungi (Mycena s.s.) driven by repeated elements and novel gene families across ecological guilds.</title>
        <authorList>
            <consortium name="Lawrence Berkeley National Laboratory"/>
            <person name="Harder C.B."/>
            <person name="Miyauchi S."/>
            <person name="Viragh M."/>
            <person name="Kuo A."/>
            <person name="Thoen E."/>
            <person name="Andreopoulos B."/>
            <person name="Lu D."/>
            <person name="Skrede I."/>
            <person name="Drula E."/>
            <person name="Henrissat B."/>
            <person name="Morin E."/>
            <person name="Kohler A."/>
            <person name="Barry K."/>
            <person name="LaButti K."/>
            <person name="Morin E."/>
            <person name="Salamov A."/>
            <person name="Lipzen A."/>
            <person name="Mereny Z."/>
            <person name="Hegedus B."/>
            <person name="Baldrian P."/>
            <person name="Stursova M."/>
            <person name="Weitz H."/>
            <person name="Taylor A."/>
            <person name="Grigoriev I.V."/>
            <person name="Nagy L.G."/>
            <person name="Martin F."/>
            <person name="Kauserud H."/>
        </authorList>
    </citation>
    <scope>NUCLEOTIDE SEQUENCE</scope>
    <source>
        <strain evidence="4">CBHHK188m</strain>
    </source>
</reference>
<evidence type="ECO:0000259" key="3">
    <source>
        <dbReference type="Pfam" id="PF07993"/>
    </source>
</evidence>
<dbReference type="PANTHER" id="PTHR43439">
    <property type="entry name" value="PHENYLACETATE-COENZYME A LIGASE"/>
    <property type="match status" value="1"/>
</dbReference>
<protein>
    <submittedName>
        <fullName evidence="4">Male sterility protein-domain-containing protein</fullName>
    </submittedName>
</protein>